<dbReference type="InParanoid" id="D8PPE3"/>
<dbReference type="Gene3D" id="3.20.20.140">
    <property type="entry name" value="Metal-dependent hydrolases"/>
    <property type="match status" value="2"/>
</dbReference>
<dbReference type="HOGENOM" id="CLU_006273_0_0_1"/>
<dbReference type="SUPFAM" id="SSF51556">
    <property type="entry name" value="Metallo-dependent hydrolases"/>
    <property type="match status" value="1"/>
</dbReference>
<dbReference type="GO" id="GO:0006145">
    <property type="term" value="P:purine nucleobase catabolic process"/>
    <property type="evidence" value="ECO:0007669"/>
    <property type="project" value="TreeGrafter"/>
</dbReference>
<protein>
    <recommendedName>
        <fullName evidence="3">Amidohydrolase-related domain-containing protein</fullName>
    </recommendedName>
</protein>
<dbReference type="GO" id="GO:0004038">
    <property type="term" value="F:allantoinase activity"/>
    <property type="evidence" value="ECO:0007669"/>
    <property type="project" value="TreeGrafter"/>
</dbReference>
<evidence type="ECO:0000256" key="2">
    <source>
        <dbReference type="SAM" id="SignalP"/>
    </source>
</evidence>
<dbReference type="PANTHER" id="PTHR43668">
    <property type="entry name" value="ALLANTOINASE"/>
    <property type="match status" value="1"/>
</dbReference>
<proteinExistence type="predicted"/>
<dbReference type="OrthoDB" id="10258955at2759"/>
<dbReference type="OMA" id="HTRMGNA"/>
<feature type="signal peptide" evidence="2">
    <location>
        <begin position="1"/>
        <end position="16"/>
    </location>
</feature>
<organism evidence="5">
    <name type="scientific">Schizophyllum commune (strain H4-8 / FGSC 9210)</name>
    <name type="common">Split gill fungus</name>
    <dbReference type="NCBI Taxonomy" id="578458"/>
    <lineage>
        <taxon>Eukaryota</taxon>
        <taxon>Fungi</taxon>
        <taxon>Dikarya</taxon>
        <taxon>Basidiomycota</taxon>
        <taxon>Agaricomycotina</taxon>
        <taxon>Agaricomycetes</taxon>
        <taxon>Agaricomycetidae</taxon>
        <taxon>Agaricales</taxon>
        <taxon>Schizophyllaceae</taxon>
        <taxon>Schizophyllum</taxon>
    </lineage>
</organism>
<evidence type="ECO:0000259" key="3">
    <source>
        <dbReference type="Pfam" id="PF01979"/>
    </source>
</evidence>
<dbReference type="KEGG" id="scm:SCHCO_02498450"/>
<sequence length="938" mass="101301">MSTGPGFVRHIPTLLALGTAGLLYLSSHRPTTTTIRSAPSNAEYILARCAAAQAPAGPSPDFFSRDTSDRFDPSTPPTLILDTMLFTGEDNGTVVKRADLLLEKGLVKSIGDLFHLREQYTATDLQVVDMHGAWVTPGLVDLHSHLGVLSTPILDGAADLDSPNGLVLPWLRAIDAFNTHDDAFALAIAGGVTSAQILPGSMNTIGGEGFMIKLRATRERTPTSMAIELPHQLNASASTVTDRTPWRHMKQACSRKYGTRMDAAWTLRAAYAQASQARRAQDAFCSAAQAGLWQGLGEYPEASQWDLLADVLRGKVKVTSDCSEAVDLDALARLTNEFDFHVSSVQHASDAWLVPGLLKRMWGGPPALSLFATNHRRSRESYWSSEYGPNVLAHENLTVVLSTDHPTMPARDLIQEARQAYYHGLNSSLSLAAVTSAPAHAVGMGHRLGELREHADADLVVWSAHPLQPGSVPIQVWIDGIAQFPGGDKYSEDKDKRQKAPRTPDWEEETENAVRYGGVQPLDSRKVTGKVVFANVRRVLNGDDDLVELDVEDEAKKKLKTVIVENGKITCIGVEEWDCEGADDADESIDLEGGVIAPGIISFGSPLGMGEMADEPSTQNGLPLDPLQRKVPAVLGDAAGLQFAADGLVCDTRDAINAYRSGVTYAATVPSASIMGMTTSPVMQGLSVTFRAGCFSVMERGAVVQDVTALHVHISRDTPMGYHGAAVSQQIALLRRLLHGWESEDTETGKWFKKAAEGVIPLVIDVESADIMSTLLVLKAEVENRIGSAMRVVFAGASEAPLLAREIVRARVGVILTPARPVPLKWEGRRIIPGPPLTTETGVGILLQLGVTVGLGVRETWSVRNTRFEVAQVLHETEDLDEKTATRLVTTNMATLLGIRQTEKPDLVAYRGGGMFQLESKVVGVLSPQRGFVDLFVD</sequence>
<dbReference type="GO" id="GO:0005737">
    <property type="term" value="C:cytoplasm"/>
    <property type="evidence" value="ECO:0007669"/>
    <property type="project" value="TreeGrafter"/>
</dbReference>
<evidence type="ECO:0000256" key="1">
    <source>
        <dbReference type="SAM" id="MobiDB-lite"/>
    </source>
</evidence>
<dbReference type="PANTHER" id="PTHR43668:SF5">
    <property type="entry name" value="AMIDOHYDROLASE 3 DOMAIN-CONTAINING PROTEIN"/>
    <property type="match status" value="1"/>
</dbReference>
<feature type="chain" id="PRO_5003120150" description="Amidohydrolase-related domain-containing protein" evidence="2">
    <location>
        <begin position="17"/>
        <end position="938"/>
    </location>
</feature>
<gene>
    <name evidence="4" type="ORF">SCHCODRAFT_46738</name>
</gene>
<dbReference type="AlphaFoldDB" id="D8PPE3"/>
<reference evidence="4 5" key="1">
    <citation type="journal article" date="2010" name="Nat. Biotechnol.">
        <title>Genome sequence of the model mushroom Schizophyllum commune.</title>
        <authorList>
            <person name="Ohm R.A."/>
            <person name="de Jong J.F."/>
            <person name="Lugones L.G."/>
            <person name="Aerts A."/>
            <person name="Kothe E."/>
            <person name="Stajich J.E."/>
            <person name="de Vries R.P."/>
            <person name="Record E."/>
            <person name="Levasseur A."/>
            <person name="Baker S.E."/>
            <person name="Bartholomew K.A."/>
            <person name="Coutinho P.M."/>
            <person name="Erdmann S."/>
            <person name="Fowler T.J."/>
            <person name="Gathman A.C."/>
            <person name="Lombard V."/>
            <person name="Henrissat B."/>
            <person name="Knabe N."/>
            <person name="Kuees U."/>
            <person name="Lilly W.W."/>
            <person name="Lindquist E."/>
            <person name="Lucas S."/>
            <person name="Magnuson J.K."/>
            <person name="Piumi F."/>
            <person name="Raudaskoski M."/>
            <person name="Salamov A."/>
            <person name="Schmutz J."/>
            <person name="Schwarze F.W.M.R."/>
            <person name="vanKuyk P.A."/>
            <person name="Horton J.S."/>
            <person name="Grigoriev I.V."/>
            <person name="Woesten H.A.B."/>
        </authorList>
    </citation>
    <scope>NUCLEOTIDE SEQUENCE [LARGE SCALE GENOMIC DNA]</scope>
    <source>
        <strain evidence="5">H4-8 / FGSC 9210</strain>
    </source>
</reference>
<accession>D8PPE3</accession>
<dbReference type="VEuPathDB" id="FungiDB:SCHCODRAFT_02498450"/>
<dbReference type="InterPro" id="IPR006680">
    <property type="entry name" value="Amidohydro-rel"/>
</dbReference>
<name>D8PPE3_SCHCM</name>
<dbReference type="InterPro" id="IPR011059">
    <property type="entry name" value="Metal-dep_hydrolase_composite"/>
</dbReference>
<keyword evidence="5" id="KW-1185">Reference proteome</keyword>
<feature type="region of interest" description="Disordered" evidence="1">
    <location>
        <begin position="488"/>
        <end position="512"/>
    </location>
</feature>
<keyword evidence="2" id="KW-0732">Signal</keyword>
<dbReference type="InterPro" id="IPR032466">
    <property type="entry name" value="Metal_Hydrolase"/>
</dbReference>
<dbReference type="SUPFAM" id="SSF51338">
    <property type="entry name" value="Composite domain of metallo-dependent hydrolases"/>
    <property type="match status" value="1"/>
</dbReference>
<evidence type="ECO:0000313" key="5">
    <source>
        <dbReference type="Proteomes" id="UP000007431"/>
    </source>
</evidence>
<feature type="compositionally biased region" description="Basic and acidic residues" evidence="1">
    <location>
        <begin position="489"/>
        <end position="505"/>
    </location>
</feature>
<dbReference type="Proteomes" id="UP000007431">
    <property type="component" value="Unassembled WGS sequence"/>
</dbReference>
<dbReference type="RefSeq" id="XP_003036510.1">
    <property type="nucleotide sequence ID" value="XM_003036464.1"/>
</dbReference>
<dbReference type="GeneID" id="9597486"/>
<dbReference type="InterPro" id="IPR050138">
    <property type="entry name" value="DHOase/Allantoinase_Hydrolase"/>
</dbReference>
<dbReference type="EMBL" id="GL377302">
    <property type="protein sequence ID" value="EFJ01608.1"/>
    <property type="molecule type" value="Genomic_DNA"/>
</dbReference>
<feature type="domain" description="Amidohydrolase-related" evidence="3">
    <location>
        <begin position="394"/>
        <end position="480"/>
    </location>
</feature>
<dbReference type="eggNOG" id="ENOG502SKC7">
    <property type="taxonomic scope" value="Eukaryota"/>
</dbReference>
<evidence type="ECO:0000313" key="4">
    <source>
        <dbReference type="EMBL" id="EFJ01608.1"/>
    </source>
</evidence>
<dbReference type="Pfam" id="PF01979">
    <property type="entry name" value="Amidohydro_1"/>
    <property type="match status" value="1"/>
</dbReference>